<dbReference type="Pfam" id="PF19271">
    <property type="entry name" value="Nis1"/>
    <property type="match status" value="1"/>
</dbReference>
<gene>
    <name evidence="2" type="ORF">FIBSPDRAFT_924977</name>
</gene>
<organism evidence="2 3">
    <name type="scientific">Athelia psychrophila</name>
    <dbReference type="NCBI Taxonomy" id="1759441"/>
    <lineage>
        <taxon>Eukaryota</taxon>
        <taxon>Fungi</taxon>
        <taxon>Dikarya</taxon>
        <taxon>Basidiomycota</taxon>
        <taxon>Agaricomycotina</taxon>
        <taxon>Agaricomycetes</taxon>
        <taxon>Agaricomycetidae</taxon>
        <taxon>Atheliales</taxon>
        <taxon>Atheliaceae</taxon>
        <taxon>Athelia</taxon>
    </lineage>
</organism>
<evidence type="ECO:0000313" key="2">
    <source>
        <dbReference type="EMBL" id="KZP33004.1"/>
    </source>
</evidence>
<sequence length="187" mass="19648">MKTFTKSLLLPVALCASAYAQSIEINYPGNTTTQTLGQTIDLELDFPNQLTSVQHISVVIALLGCASTGCSNLTAETAGLGSIMYAGNYTPQSHEPYKPPYQNFTLALPNGTQAGSSILNVAHLFLLGASETPVLEFKNVTINTQKAPSAALSQGSGSTRNLQIESMNSVLAGGCMLLMLSYLATAL</sequence>
<dbReference type="Proteomes" id="UP000076532">
    <property type="component" value="Unassembled WGS sequence"/>
</dbReference>
<feature type="chain" id="PRO_5007881381" evidence="1">
    <location>
        <begin position="21"/>
        <end position="187"/>
    </location>
</feature>
<evidence type="ECO:0000313" key="3">
    <source>
        <dbReference type="Proteomes" id="UP000076532"/>
    </source>
</evidence>
<accession>A0A166VRZ8</accession>
<dbReference type="InterPro" id="IPR045469">
    <property type="entry name" value="Nis1"/>
</dbReference>
<keyword evidence="3" id="KW-1185">Reference proteome</keyword>
<feature type="signal peptide" evidence="1">
    <location>
        <begin position="1"/>
        <end position="20"/>
    </location>
</feature>
<keyword evidence="1" id="KW-0732">Signal</keyword>
<proteinExistence type="predicted"/>
<name>A0A166VRZ8_9AGAM</name>
<dbReference type="EMBL" id="KV417484">
    <property type="protein sequence ID" value="KZP33004.1"/>
    <property type="molecule type" value="Genomic_DNA"/>
</dbReference>
<dbReference type="AlphaFoldDB" id="A0A166VRZ8"/>
<dbReference type="OrthoDB" id="2841294at2759"/>
<reference evidence="2 3" key="1">
    <citation type="journal article" date="2016" name="Mol. Biol. Evol.">
        <title>Comparative Genomics of Early-Diverging Mushroom-Forming Fungi Provides Insights into the Origins of Lignocellulose Decay Capabilities.</title>
        <authorList>
            <person name="Nagy L.G."/>
            <person name="Riley R."/>
            <person name="Tritt A."/>
            <person name="Adam C."/>
            <person name="Daum C."/>
            <person name="Floudas D."/>
            <person name="Sun H."/>
            <person name="Yadav J.S."/>
            <person name="Pangilinan J."/>
            <person name="Larsson K.H."/>
            <person name="Matsuura K."/>
            <person name="Barry K."/>
            <person name="Labutti K."/>
            <person name="Kuo R."/>
            <person name="Ohm R.A."/>
            <person name="Bhattacharya S.S."/>
            <person name="Shirouzu T."/>
            <person name="Yoshinaga Y."/>
            <person name="Martin F.M."/>
            <person name="Grigoriev I.V."/>
            <person name="Hibbett D.S."/>
        </authorList>
    </citation>
    <scope>NUCLEOTIDE SEQUENCE [LARGE SCALE GENOMIC DNA]</scope>
    <source>
        <strain evidence="2 3">CBS 109695</strain>
    </source>
</reference>
<protein>
    <submittedName>
        <fullName evidence="2">Uncharacterized protein</fullName>
    </submittedName>
</protein>
<evidence type="ECO:0000256" key="1">
    <source>
        <dbReference type="SAM" id="SignalP"/>
    </source>
</evidence>